<accession>A0ABP8QFR5</accession>
<evidence type="ECO:0000256" key="1">
    <source>
        <dbReference type="SAM" id="SignalP"/>
    </source>
</evidence>
<proteinExistence type="predicted"/>
<organism evidence="2 3">
    <name type="scientific">Pseudaeromonas paramecii</name>
    <dbReference type="NCBI Taxonomy" id="2138166"/>
    <lineage>
        <taxon>Bacteria</taxon>
        <taxon>Pseudomonadati</taxon>
        <taxon>Pseudomonadota</taxon>
        <taxon>Gammaproteobacteria</taxon>
        <taxon>Aeromonadales</taxon>
        <taxon>Aeromonadaceae</taxon>
        <taxon>Pseudaeromonas</taxon>
    </lineage>
</organism>
<evidence type="ECO:0000313" key="3">
    <source>
        <dbReference type="Proteomes" id="UP001501321"/>
    </source>
</evidence>
<dbReference type="PROSITE" id="PS51257">
    <property type="entry name" value="PROKAR_LIPOPROTEIN"/>
    <property type="match status" value="1"/>
</dbReference>
<feature type="signal peptide" evidence="1">
    <location>
        <begin position="1"/>
        <end position="27"/>
    </location>
</feature>
<evidence type="ECO:0000313" key="2">
    <source>
        <dbReference type="EMBL" id="GAA4501300.1"/>
    </source>
</evidence>
<dbReference type="Gene3D" id="3.40.50.10610">
    <property type="entry name" value="ABC-type transport auxiliary lipoprotein component"/>
    <property type="match status" value="1"/>
</dbReference>
<dbReference type="InterPro" id="IPR014094">
    <property type="entry name" value="LpoB"/>
</dbReference>
<protein>
    <recommendedName>
        <fullName evidence="4">Penicillin-binding protein activator LpoB</fullName>
    </recommendedName>
</protein>
<dbReference type="Pfam" id="PF13036">
    <property type="entry name" value="LpoB"/>
    <property type="match status" value="1"/>
</dbReference>
<evidence type="ECO:0008006" key="4">
    <source>
        <dbReference type="Google" id="ProtNLM"/>
    </source>
</evidence>
<name>A0ABP8QFR5_9GAMM</name>
<sequence>MGLSWGRSLLSGLLALGLAACVTPYGAGPAQVGTAQGQGKGGGTSDGAVSGHTDVRLTRAAQSLMAGLLKDADVRQQTAAGPVSLYLHPVTLKQGDAQALNAQLVRSLTQSGRFTLVAGSSSLGGELEYHQAGGATPAALVRLGKRTGARWMLYGGLDAQGRLAMQLMDLKSGEWLWSGYRSPR</sequence>
<keyword evidence="1" id="KW-0732">Signal</keyword>
<dbReference type="EMBL" id="BAABFC010000016">
    <property type="protein sequence ID" value="GAA4501300.1"/>
    <property type="molecule type" value="Genomic_DNA"/>
</dbReference>
<feature type="chain" id="PRO_5047364130" description="Penicillin-binding protein activator LpoB" evidence="1">
    <location>
        <begin position="28"/>
        <end position="184"/>
    </location>
</feature>
<gene>
    <name evidence="2" type="ORF">GCM10023095_24260</name>
</gene>
<dbReference type="RefSeq" id="WP_345013510.1">
    <property type="nucleotide sequence ID" value="NZ_BAABFC010000016.1"/>
</dbReference>
<reference evidence="3" key="1">
    <citation type="journal article" date="2019" name="Int. J. Syst. Evol. Microbiol.">
        <title>The Global Catalogue of Microorganisms (GCM) 10K type strain sequencing project: providing services to taxonomists for standard genome sequencing and annotation.</title>
        <authorList>
            <consortium name="The Broad Institute Genomics Platform"/>
            <consortium name="The Broad Institute Genome Sequencing Center for Infectious Disease"/>
            <person name="Wu L."/>
            <person name="Ma J."/>
        </authorList>
    </citation>
    <scope>NUCLEOTIDE SEQUENCE [LARGE SCALE GENOMIC DNA]</scope>
    <source>
        <strain evidence="3">JCM 32226</strain>
    </source>
</reference>
<dbReference type="Proteomes" id="UP001501321">
    <property type="component" value="Unassembled WGS sequence"/>
</dbReference>
<keyword evidence="3" id="KW-1185">Reference proteome</keyword>
<comment type="caution">
    <text evidence="2">The sequence shown here is derived from an EMBL/GenBank/DDBJ whole genome shotgun (WGS) entry which is preliminary data.</text>
</comment>